<reference evidence="1 2" key="1">
    <citation type="submission" date="2018-12" db="EMBL/GenBank/DDBJ databases">
        <title>Persistence of Moraxella catarrhalis in Chronic Obstructive Pulmonary Disease and Regulation of the Hag/MID Adhesin.</title>
        <authorList>
            <person name="Murphy T."/>
            <person name="Zhao X."/>
            <person name="Vyas G."/>
            <person name="Aluvathingal J."/>
            <person name="Nadendla S."/>
            <person name="Tallon L."/>
            <person name="Tettelin H."/>
        </authorList>
    </citation>
    <scope>NUCLEOTIDE SEQUENCE [LARGE SCALE GENOMIC DNA]</scope>
    <source>
        <strain evidence="1 2">46P58B1</strain>
    </source>
</reference>
<organism evidence="1 2">
    <name type="scientific">Moraxella catarrhalis</name>
    <name type="common">Branhamella catarrhalis</name>
    <dbReference type="NCBI Taxonomy" id="480"/>
    <lineage>
        <taxon>Bacteria</taxon>
        <taxon>Pseudomonadati</taxon>
        <taxon>Pseudomonadota</taxon>
        <taxon>Gammaproteobacteria</taxon>
        <taxon>Moraxellales</taxon>
        <taxon>Moraxellaceae</taxon>
        <taxon>Moraxella</taxon>
    </lineage>
</organism>
<evidence type="ECO:0000313" key="1">
    <source>
        <dbReference type="EMBL" id="AZQ94001.1"/>
    </source>
</evidence>
<protein>
    <submittedName>
        <fullName evidence="1">Uncharacterized protein</fullName>
    </submittedName>
</protein>
<proteinExistence type="predicted"/>
<gene>
    <name evidence="1" type="ORF">EJK53_1952</name>
</gene>
<evidence type="ECO:0000313" key="2">
    <source>
        <dbReference type="Proteomes" id="UP000280228"/>
    </source>
</evidence>
<accession>A0A3S9QGW3</accession>
<sequence length="37" mass="4631">MAVQVYNFSIKIAKKDKFSKLYWVDYQEYLMMIIYKM</sequence>
<name>A0A3S9QGW3_MORCA</name>
<dbReference type="EMBL" id="CP034662">
    <property type="protein sequence ID" value="AZQ94001.1"/>
    <property type="molecule type" value="Genomic_DNA"/>
</dbReference>
<dbReference type="Proteomes" id="UP000280228">
    <property type="component" value="Chromosome"/>
</dbReference>
<dbReference type="AlphaFoldDB" id="A0A3S9QGW3"/>